<reference evidence="6 7" key="1">
    <citation type="submission" date="2009-01" db="EMBL/GenBank/DDBJ databases">
        <authorList>
            <person name="Qin X."/>
            <person name="Bachman B."/>
            <person name="Battles P."/>
            <person name="Bell A."/>
            <person name="Bess C."/>
            <person name="Bickham C."/>
            <person name="Chaboub L."/>
            <person name="Chen D."/>
            <person name="Coyle M."/>
            <person name="Deiros D.R."/>
            <person name="Dinh H."/>
            <person name="Forbes L."/>
            <person name="Fowler G."/>
            <person name="Francisco L."/>
            <person name="Fu Q."/>
            <person name="Gubbala S."/>
            <person name="Hale W."/>
            <person name="Han Y."/>
            <person name="Hemphill L."/>
            <person name="Highlander S.K."/>
            <person name="Hirani K."/>
            <person name="Hogues M."/>
            <person name="Jackson L."/>
            <person name="Jakkamsetti A."/>
            <person name="Javaid M."/>
            <person name="Jiang H."/>
            <person name="Korchina V."/>
            <person name="Kovar C."/>
            <person name="Lara F."/>
            <person name="Lee S."/>
            <person name="Mata R."/>
            <person name="Mathew T."/>
            <person name="Moen C."/>
            <person name="Morales K."/>
            <person name="Munidasa M."/>
            <person name="Nazareth L."/>
            <person name="Ngo R."/>
            <person name="Nguyen L."/>
            <person name="Okwuonu G."/>
            <person name="Ongeri F."/>
            <person name="Patil S."/>
            <person name="Petrosino J."/>
            <person name="Pham C."/>
            <person name="Pham P."/>
            <person name="Pu L.-L."/>
            <person name="Puazo M."/>
            <person name="Raj R."/>
            <person name="Reid J."/>
            <person name="Rouhana J."/>
            <person name="Saada N."/>
            <person name="Shang Y."/>
            <person name="Simmons D."/>
            <person name="Thornton R."/>
            <person name="Warren J."/>
            <person name="Weissenberger G."/>
            <person name="Zhang J."/>
            <person name="Zhang L."/>
            <person name="Zhou C."/>
            <person name="Zhu D."/>
            <person name="Muzny D."/>
            <person name="Worley K."/>
            <person name="Gibbs R."/>
        </authorList>
    </citation>
    <scope>NUCLEOTIDE SEQUENCE [LARGE SCALE GENOMIC DNA]</scope>
    <source>
        <strain evidence="6 7">ATCC 35098</strain>
    </source>
</reference>
<sequence>MKEVKKNVLSMMLLLFLIILTACSTKGDKMSKSTAKPKTNKEATSEGEKGKGKIRVGILSIDDVLPLVVADKEDAFSKAGLDVELFPFKSSLDQSKAMEAGQLDIVMNDMIVQALLKKAGLDTKVISYAFGANVREGRFVVVSSPSSNIEKPEDLYGKKVAISDNTMMDYLMCQYEKNLHLDSSKIKKVNVPDLLLRMELVLQGKDIDCAILPDPLASFAIKNGCKPVIDDTLLSENFSQSVILARDEFIDSNKDELKSFMKVYFNSMDEINKNPDKYKELAIKNARVSDDIKDSYKTPSFSPYTLPSKEDVKRVSDWLLEKKLIDKPYSYEDLVSTEFIKK</sequence>
<dbReference type="eggNOG" id="COG0715">
    <property type="taxonomic scope" value="Bacteria"/>
</dbReference>
<evidence type="ECO:0000256" key="4">
    <source>
        <dbReference type="SAM" id="MobiDB-lite"/>
    </source>
</evidence>
<organism evidence="6 7">
    <name type="scientific">Anaerococcus tetradius ATCC 35098</name>
    <dbReference type="NCBI Taxonomy" id="525255"/>
    <lineage>
        <taxon>Bacteria</taxon>
        <taxon>Bacillati</taxon>
        <taxon>Bacillota</taxon>
        <taxon>Tissierellia</taxon>
        <taxon>Tissierellales</taxon>
        <taxon>Peptoniphilaceae</taxon>
        <taxon>Anaerococcus</taxon>
    </lineage>
</organism>
<feature type="region of interest" description="Disordered" evidence="4">
    <location>
        <begin position="28"/>
        <end position="48"/>
    </location>
</feature>
<dbReference type="PANTHER" id="PTHR30024">
    <property type="entry name" value="ALIPHATIC SULFONATES-BINDING PROTEIN-RELATED"/>
    <property type="match status" value="1"/>
</dbReference>
<dbReference type="PROSITE" id="PS51257">
    <property type="entry name" value="PROKAR_LIPOPROTEIN"/>
    <property type="match status" value="1"/>
</dbReference>
<gene>
    <name evidence="6" type="ORF">HMPREF0077_0688</name>
</gene>
<proteinExistence type="inferred from homology"/>
<dbReference type="EMBL" id="ACGC01000019">
    <property type="protein sequence ID" value="EEI83342.1"/>
    <property type="molecule type" value="Genomic_DNA"/>
</dbReference>
<dbReference type="SMART" id="SM00062">
    <property type="entry name" value="PBPb"/>
    <property type="match status" value="1"/>
</dbReference>
<keyword evidence="3" id="KW-0732">Signal</keyword>
<comment type="subcellular location">
    <subcellularLocation>
        <location evidence="1">Periplasm</location>
    </subcellularLocation>
</comment>
<dbReference type="SUPFAM" id="SSF53850">
    <property type="entry name" value="Periplasmic binding protein-like II"/>
    <property type="match status" value="1"/>
</dbReference>
<evidence type="ECO:0000256" key="1">
    <source>
        <dbReference type="ARBA" id="ARBA00004418"/>
    </source>
</evidence>
<dbReference type="InterPro" id="IPR001638">
    <property type="entry name" value="Solute-binding_3/MltF_N"/>
</dbReference>
<protein>
    <submittedName>
        <fullName evidence="6">NLPA lipoprotein</fullName>
    </submittedName>
</protein>
<evidence type="ECO:0000259" key="5">
    <source>
        <dbReference type="SMART" id="SM00062"/>
    </source>
</evidence>
<dbReference type="InterPro" id="IPR015168">
    <property type="entry name" value="SsuA/THI5"/>
</dbReference>
<dbReference type="Gene3D" id="3.40.190.10">
    <property type="entry name" value="Periplasmic binding protein-like II"/>
    <property type="match status" value="2"/>
</dbReference>
<dbReference type="Proteomes" id="UP000003744">
    <property type="component" value="Unassembled WGS sequence"/>
</dbReference>
<dbReference type="Pfam" id="PF09084">
    <property type="entry name" value="NMT1"/>
    <property type="match status" value="1"/>
</dbReference>
<feature type="compositionally biased region" description="Basic and acidic residues" evidence="4">
    <location>
        <begin position="39"/>
        <end position="48"/>
    </location>
</feature>
<dbReference type="HOGENOM" id="CLU_028871_5_2_9"/>
<dbReference type="RefSeq" id="WP_004836489.1">
    <property type="nucleotide sequence ID" value="NZ_GG666295.1"/>
</dbReference>
<dbReference type="GO" id="GO:0042597">
    <property type="term" value="C:periplasmic space"/>
    <property type="evidence" value="ECO:0007669"/>
    <property type="project" value="UniProtKB-SubCell"/>
</dbReference>
<name>C2CGS8_9FIRM</name>
<keyword evidence="6" id="KW-0449">Lipoprotein</keyword>
<dbReference type="AlphaFoldDB" id="C2CGS8"/>
<comment type="caution">
    <text evidence="6">The sequence shown here is derived from an EMBL/GenBank/DDBJ whole genome shotgun (WGS) entry which is preliminary data.</text>
</comment>
<evidence type="ECO:0000313" key="6">
    <source>
        <dbReference type="EMBL" id="EEI83342.1"/>
    </source>
</evidence>
<evidence type="ECO:0000256" key="2">
    <source>
        <dbReference type="ARBA" id="ARBA00010742"/>
    </source>
</evidence>
<feature type="domain" description="Solute-binding protein family 3/N-terminal" evidence="5">
    <location>
        <begin position="53"/>
        <end position="268"/>
    </location>
</feature>
<dbReference type="PANTHER" id="PTHR30024:SF47">
    <property type="entry name" value="TAURINE-BINDING PERIPLASMIC PROTEIN"/>
    <property type="match status" value="1"/>
</dbReference>
<comment type="similarity">
    <text evidence="2">Belongs to the bacterial solute-binding protein SsuA/TauA family.</text>
</comment>
<evidence type="ECO:0000256" key="3">
    <source>
        <dbReference type="ARBA" id="ARBA00022729"/>
    </source>
</evidence>
<evidence type="ECO:0000313" key="7">
    <source>
        <dbReference type="Proteomes" id="UP000003744"/>
    </source>
</evidence>
<accession>C2CGS8</accession>